<sequence length="169" mass="18443">KKNALYNKFSNFENYQNEDKFLKFRINSQKEDFFLLIISKKFPSKPFLSAPPASSTIISSIEETTDAALPETTSVNSASRRVVTIVVRRNVKRSRRRWAVKFQNVINAVKIDDDVGVLARQTVDGLTSGTLDHLLNVVVGNAARETPSISPGGAASIFSSGNVAAGVAL</sequence>
<name>A0A915K728_ROMCU</name>
<proteinExistence type="predicted"/>
<dbReference type="AlphaFoldDB" id="A0A915K728"/>
<protein>
    <submittedName>
        <fullName evidence="2">Uncharacterized protein</fullName>
    </submittedName>
</protein>
<dbReference type="WBParaSite" id="nRc.2.0.1.t33984-RA">
    <property type="protein sequence ID" value="nRc.2.0.1.t33984-RA"/>
    <property type="gene ID" value="nRc.2.0.1.g33984"/>
</dbReference>
<accession>A0A915K728</accession>
<evidence type="ECO:0000313" key="2">
    <source>
        <dbReference type="WBParaSite" id="nRc.2.0.1.t33984-RA"/>
    </source>
</evidence>
<dbReference type="Proteomes" id="UP000887565">
    <property type="component" value="Unplaced"/>
</dbReference>
<reference evidence="2" key="1">
    <citation type="submission" date="2022-11" db="UniProtKB">
        <authorList>
            <consortium name="WormBaseParasite"/>
        </authorList>
    </citation>
    <scope>IDENTIFICATION</scope>
</reference>
<organism evidence="1 2">
    <name type="scientific">Romanomermis culicivorax</name>
    <name type="common">Nematode worm</name>
    <dbReference type="NCBI Taxonomy" id="13658"/>
    <lineage>
        <taxon>Eukaryota</taxon>
        <taxon>Metazoa</taxon>
        <taxon>Ecdysozoa</taxon>
        <taxon>Nematoda</taxon>
        <taxon>Enoplea</taxon>
        <taxon>Dorylaimia</taxon>
        <taxon>Mermithida</taxon>
        <taxon>Mermithoidea</taxon>
        <taxon>Mermithidae</taxon>
        <taxon>Romanomermis</taxon>
    </lineage>
</organism>
<keyword evidence="1" id="KW-1185">Reference proteome</keyword>
<evidence type="ECO:0000313" key="1">
    <source>
        <dbReference type="Proteomes" id="UP000887565"/>
    </source>
</evidence>